<keyword evidence="3" id="KW-1185">Reference proteome</keyword>
<evidence type="ECO:0000313" key="3">
    <source>
        <dbReference type="Proteomes" id="UP000007303"/>
    </source>
</evidence>
<feature type="compositionally biased region" description="Low complexity" evidence="1">
    <location>
        <begin position="39"/>
        <end position="53"/>
    </location>
</feature>
<reference evidence="2" key="2">
    <citation type="submission" date="2025-08" db="UniProtKB">
        <authorList>
            <consortium name="Ensembl"/>
        </authorList>
    </citation>
    <scope>IDENTIFICATION</scope>
</reference>
<dbReference type="AlphaFoldDB" id="H3C5D9"/>
<reference evidence="3" key="1">
    <citation type="journal article" date="2004" name="Nature">
        <title>Genome duplication in the teleost fish Tetraodon nigroviridis reveals the early vertebrate proto-karyotype.</title>
        <authorList>
            <person name="Jaillon O."/>
            <person name="Aury J.-M."/>
            <person name="Brunet F."/>
            <person name="Petit J.-L."/>
            <person name="Stange-Thomann N."/>
            <person name="Mauceli E."/>
            <person name="Bouneau L."/>
            <person name="Fischer C."/>
            <person name="Ozouf-Costaz C."/>
            <person name="Bernot A."/>
            <person name="Nicaud S."/>
            <person name="Jaffe D."/>
            <person name="Fisher S."/>
            <person name="Lutfalla G."/>
            <person name="Dossat C."/>
            <person name="Segurens B."/>
            <person name="Dasilva C."/>
            <person name="Salanoubat M."/>
            <person name="Levy M."/>
            <person name="Boudet N."/>
            <person name="Castellano S."/>
            <person name="Anthouard V."/>
            <person name="Jubin C."/>
            <person name="Castelli V."/>
            <person name="Katinka M."/>
            <person name="Vacherie B."/>
            <person name="Biemont C."/>
            <person name="Skalli Z."/>
            <person name="Cattolico L."/>
            <person name="Poulain J."/>
            <person name="De Berardinis V."/>
            <person name="Cruaud C."/>
            <person name="Duprat S."/>
            <person name="Brottier P."/>
            <person name="Coutanceau J.-P."/>
            <person name="Gouzy J."/>
            <person name="Parra G."/>
            <person name="Lardier G."/>
            <person name="Chapple C."/>
            <person name="McKernan K.J."/>
            <person name="McEwan P."/>
            <person name="Bosak S."/>
            <person name="Kellis M."/>
            <person name="Volff J.-N."/>
            <person name="Guigo R."/>
            <person name="Zody M.C."/>
            <person name="Mesirov J."/>
            <person name="Lindblad-Toh K."/>
            <person name="Birren B."/>
            <person name="Nusbaum C."/>
            <person name="Kahn D."/>
            <person name="Robinson-Rechavi M."/>
            <person name="Laudet V."/>
            <person name="Schachter V."/>
            <person name="Quetier F."/>
            <person name="Saurin W."/>
            <person name="Scarpelli C."/>
            <person name="Wincker P."/>
            <person name="Lander E.S."/>
            <person name="Weissenbach J."/>
            <person name="Roest Crollius H."/>
        </authorList>
    </citation>
    <scope>NUCLEOTIDE SEQUENCE [LARGE SCALE GENOMIC DNA]</scope>
</reference>
<feature type="compositionally biased region" description="Low complexity" evidence="1">
    <location>
        <begin position="87"/>
        <end position="104"/>
    </location>
</feature>
<dbReference type="HOGENOM" id="CLU_1582296_0_0_1"/>
<accession>H3C5D9</accession>
<reference evidence="2" key="3">
    <citation type="submission" date="2025-09" db="UniProtKB">
        <authorList>
            <consortium name="Ensembl"/>
        </authorList>
    </citation>
    <scope>IDENTIFICATION</scope>
</reference>
<organism evidence="2 3">
    <name type="scientific">Tetraodon nigroviridis</name>
    <name type="common">Spotted green pufferfish</name>
    <name type="synonym">Chelonodon nigroviridis</name>
    <dbReference type="NCBI Taxonomy" id="99883"/>
    <lineage>
        <taxon>Eukaryota</taxon>
        <taxon>Metazoa</taxon>
        <taxon>Chordata</taxon>
        <taxon>Craniata</taxon>
        <taxon>Vertebrata</taxon>
        <taxon>Euteleostomi</taxon>
        <taxon>Actinopterygii</taxon>
        <taxon>Neopterygii</taxon>
        <taxon>Teleostei</taxon>
        <taxon>Neoteleostei</taxon>
        <taxon>Acanthomorphata</taxon>
        <taxon>Eupercaria</taxon>
        <taxon>Tetraodontiformes</taxon>
        <taxon>Tetradontoidea</taxon>
        <taxon>Tetraodontidae</taxon>
        <taxon>Tetraodon</taxon>
    </lineage>
</organism>
<protein>
    <submittedName>
        <fullName evidence="2">Uncharacterized protein</fullName>
    </submittedName>
</protein>
<dbReference type="InParanoid" id="H3C5D9"/>
<proteinExistence type="predicted"/>
<dbReference type="Ensembl" id="ENSTNIT00000002189.1">
    <property type="protein sequence ID" value="ENSTNIP00000003458.1"/>
    <property type="gene ID" value="ENSTNIG00000001301.1"/>
</dbReference>
<dbReference type="Proteomes" id="UP000007303">
    <property type="component" value="Unassembled WGS sequence"/>
</dbReference>
<evidence type="ECO:0000256" key="1">
    <source>
        <dbReference type="SAM" id="MobiDB-lite"/>
    </source>
</evidence>
<name>H3C5D9_TETNG</name>
<evidence type="ECO:0000313" key="2">
    <source>
        <dbReference type="Ensembl" id="ENSTNIP00000003458.1"/>
    </source>
</evidence>
<sequence length="169" mass="18142">GDHLGLIRSPADLPLHQSYPVLSPWVSSLVGASAERPAGKAPVVKVSKKPVFPQDRRNRRPLVVRGPAARWGSAQRGPWRAPPAAPDGPSSSRARPSPDAAQPAKHTPTESLVNRGNLCADELTGVLGGSSSALGSNGRVEEEERFLRKGTMVVQKWCLISKKQLFFNV</sequence>
<feature type="region of interest" description="Disordered" evidence="1">
    <location>
        <begin position="34"/>
        <end position="111"/>
    </location>
</feature>